<dbReference type="GO" id="GO:0006353">
    <property type="term" value="P:DNA-templated transcription termination"/>
    <property type="evidence" value="ECO:0007669"/>
    <property type="project" value="UniProtKB-UniRule"/>
</dbReference>
<name>A0A1G1KYR3_9BACT</name>
<dbReference type="FunFam" id="3.30.300.20:FF:000005">
    <property type="entry name" value="Transcription termination/antitermination protein NusA"/>
    <property type="match status" value="1"/>
</dbReference>
<dbReference type="GO" id="GO:0000166">
    <property type="term" value="F:nucleotide binding"/>
    <property type="evidence" value="ECO:0007669"/>
    <property type="project" value="InterPro"/>
</dbReference>
<dbReference type="NCBIfam" id="TIGR01953">
    <property type="entry name" value="NusA"/>
    <property type="match status" value="1"/>
</dbReference>
<dbReference type="PROSITE" id="PS50084">
    <property type="entry name" value="KH_TYPE_1"/>
    <property type="match status" value="1"/>
</dbReference>
<dbReference type="PANTHER" id="PTHR22648">
    <property type="entry name" value="TRANSCRIPTION TERMINATION FACTOR NUSA"/>
    <property type="match status" value="1"/>
</dbReference>
<dbReference type="CDD" id="cd04455">
    <property type="entry name" value="S1_NusA"/>
    <property type="match status" value="1"/>
</dbReference>
<evidence type="ECO:0000256" key="7">
    <source>
        <dbReference type="HAMAP-Rule" id="MF_00945"/>
    </source>
</evidence>
<protein>
    <recommendedName>
        <fullName evidence="7">Transcription termination/antitermination protein NusA</fullName>
    </recommendedName>
</protein>
<dbReference type="GO" id="GO:0003700">
    <property type="term" value="F:DNA-binding transcription factor activity"/>
    <property type="evidence" value="ECO:0007669"/>
    <property type="project" value="InterPro"/>
</dbReference>
<keyword evidence="2 7" id="KW-0963">Cytoplasm</keyword>
<dbReference type="Pfam" id="PF08529">
    <property type="entry name" value="NusA_N"/>
    <property type="match status" value="2"/>
</dbReference>
<evidence type="ECO:0000313" key="10">
    <source>
        <dbReference type="Proteomes" id="UP000178187"/>
    </source>
</evidence>
<evidence type="ECO:0000256" key="3">
    <source>
        <dbReference type="ARBA" id="ARBA00022814"/>
    </source>
</evidence>
<dbReference type="CDD" id="cd22529">
    <property type="entry name" value="KH-II_NusA_rpt2"/>
    <property type="match status" value="1"/>
</dbReference>
<comment type="subcellular location">
    <subcellularLocation>
        <location evidence="7">Cytoplasm</location>
    </subcellularLocation>
</comment>
<dbReference type="InterPro" id="IPR015946">
    <property type="entry name" value="KH_dom-like_a/b"/>
</dbReference>
<dbReference type="InterPro" id="IPR010213">
    <property type="entry name" value="TF_NusA"/>
</dbReference>
<dbReference type="SMART" id="SM00322">
    <property type="entry name" value="KH"/>
    <property type="match status" value="2"/>
</dbReference>
<dbReference type="Gene3D" id="3.30.300.20">
    <property type="match status" value="2"/>
</dbReference>
<dbReference type="SUPFAM" id="SSF69705">
    <property type="entry name" value="Transcription factor NusA, N-terminal domain"/>
    <property type="match status" value="1"/>
</dbReference>
<evidence type="ECO:0000256" key="6">
    <source>
        <dbReference type="ARBA" id="ARBA00023163"/>
    </source>
</evidence>
<reference evidence="9 10" key="1">
    <citation type="journal article" date="2016" name="Nat. Commun.">
        <title>Thousands of microbial genomes shed light on interconnected biogeochemical processes in an aquifer system.</title>
        <authorList>
            <person name="Anantharaman K."/>
            <person name="Brown C.T."/>
            <person name="Hug L.A."/>
            <person name="Sharon I."/>
            <person name="Castelle C.J."/>
            <person name="Probst A.J."/>
            <person name="Thomas B.C."/>
            <person name="Singh A."/>
            <person name="Wilkins M.J."/>
            <person name="Karaoz U."/>
            <person name="Brodie E.L."/>
            <person name="Williams K.H."/>
            <person name="Hubbard S.S."/>
            <person name="Banfield J.F."/>
        </authorList>
    </citation>
    <scope>NUCLEOTIDE SEQUENCE [LARGE SCALE GENOMIC DNA]</scope>
</reference>
<dbReference type="HAMAP" id="MF_00945_B">
    <property type="entry name" value="NusA_B"/>
    <property type="match status" value="1"/>
</dbReference>
<dbReference type="PROSITE" id="PS50126">
    <property type="entry name" value="S1"/>
    <property type="match status" value="1"/>
</dbReference>
<keyword evidence="4 7" id="KW-0694">RNA-binding</keyword>
<comment type="similarity">
    <text evidence="7">Belongs to the NusA family.</text>
</comment>
<dbReference type="SUPFAM" id="SSF54814">
    <property type="entry name" value="Prokaryotic type KH domain (KH-domain type II)"/>
    <property type="match status" value="2"/>
</dbReference>
<dbReference type="InterPro" id="IPR004087">
    <property type="entry name" value="KH_dom"/>
</dbReference>
<evidence type="ECO:0000256" key="2">
    <source>
        <dbReference type="ARBA" id="ARBA00022490"/>
    </source>
</evidence>
<comment type="subunit">
    <text evidence="7">Monomer. Binds directly to the core enzyme of the DNA-dependent RNA polymerase and to nascent RNA.</text>
</comment>
<dbReference type="Pfam" id="PF26594">
    <property type="entry name" value="KH_NusA_2nd"/>
    <property type="match status" value="1"/>
</dbReference>
<evidence type="ECO:0000256" key="1">
    <source>
        <dbReference type="ARBA" id="ARBA00022472"/>
    </source>
</evidence>
<dbReference type="GO" id="GO:0031564">
    <property type="term" value="P:transcription antitermination"/>
    <property type="evidence" value="ECO:0007669"/>
    <property type="project" value="UniProtKB-UniRule"/>
</dbReference>
<comment type="caution">
    <text evidence="9">The sequence shown here is derived from an EMBL/GenBank/DDBJ whole genome shotgun (WGS) entry which is preliminary data.</text>
</comment>
<dbReference type="InterPro" id="IPR013735">
    <property type="entry name" value="TF_NusA_N"/>
</dbReference>
<dbReference type="InterPro" id="IPR025249">
    <property type="entry name" value="TF_NusA_KH_1st"/>
</dbReference>
<dbReference type="SUPFAM" id="SSF50249">
    <property type="entry name" value="Nucleic acid-binding proteins"/>
    <property type="match status" value="1"/>
</dbReference>
<evidence type="ECO:0000313" key="9">
    <source>
        <dbReference type="EMBL" id="OGW98044.1"/>
    </source>
</evidence>
<dbReference type="GO" id="GO:0003723">
    <property type="term" value="F:RNA binding"/>
    <property type="evidence" value="ECO:0007669"/>
    <property type="project" value="UniProtKB-UniRule"/>
</dbReference>
<dbReference type="InterPro" id="IPR003029">
    <property type="entry name" value="S1_domain"/>
</dbReference>
<dbReference type="Gene3D" id="2.40.50.140">
    <property type="entry name" value="Nucleic acid-binding proteins"/>
    <property type="match status" value="1"/>
</dbReference>
<dbReference type="SUPFAM" id="SSF47794">
    <property type="entry name" value="Rad51 N-terminal domain-like"/>
    <property type="match status" value="1"/>
</dbReference>
<sequence length="381" mass="43027">MNKELMDTIEYLEREKNIQKEVLFDAIRHALISACRRTFVKAREVDVQINPMTAEIELFENGEKVFNADFGRIAAQTAKQVIIQKIREAERDSIFNEFHKKIGTITSGAVHRVDRKMIIIDFGKVEAILPVREQSPNDNYRQGEVIRVFILDVKKSERGPEVIVSRGHEQFVSQLFQLEVPEIREGIVEIRAVAREAGARTKIAVHSKDSKIDCVGSCVGMRGQRVKNIVRELGGEKIDIVRWSEDSREYIQNALNLTEQTQVDIKIHREEKSAEIFVDEQQLSLVIGKRGQNVRLASKLTGWKLDIHSKSQRIPLSALSGMTAEIEKILNQAGIIAIKDLLKSTPEDLEKIEGIDAERAGQLIHAAQQAVVGDTSKHESP</sequence>
<keyword evidence="3 7" id="KW-0889">Transcription antitermination</keyword>
<dbReference type="InterPro" id="IPR030842">
    <property type="entry name" value="TF_NusA_bacterial"/>
</dbReference>
<dbReference type="AlphaFoldDB" id="A0A1G1KYR3"/>
<organism evidence="9 10">
    <name type="scientific">Candidatus Danuiimicrobium aquiferis</name>
    <dbReference type="NCBI Taxonomy" id="1801832"/>
    <lineage>
        <taxon>Bacteria</taxon>
        <taxon>Pseudomonadati</taxon>
        <taxon>Candidatus Omnitrophota</taxon>
        <taxon>Candidatus Danuiimicrobium</taxon>
    </lineage>
</organism>
<dbReference type="Gene3D" id="3.30.1480.10">
    <property type="entry name" value="NusA, N-terminal domain"/>
    <property type="match status" value="1"/>
</dbReference>
<keyword evidence="6 7" id="KW-0804">Transcription</keyword>
<accession>A0A1G1KYR3</accession>
<dbReference type="EMBL" id="MHFR01000037">
    <property type="protein sequence ID" value="OGW98044.1"/>
    <property type="molecule type" value="Genomic_DNA"/>
</dbReference>
<dbReference type="InterPro" id="IPR058582">
    <property type="entry name" value="KH_NusA_2nd"/>
</dbReference>
<dbReference type="Pfam" id="PF13184">
    <property type="entry name" value="KH_NusA_1st"/>
    <property type="match status" value="1"/>
</dbReference>
<dbReference type="InterPro" id="IPR036555">
    <property type="entry name" value="NusA_N_sf"/>
</dbReference>
<dbReference type="Gene3D" id="1.10.150.20">
    <property type="entry name" value="5' to 3' exonuclease, C-terminal subdomain"/>
    <property type="match status" value="1"/>
</dbReference>
<keyword evidence="1 7" id="KW-0806">Transcription termination</keyword>
<dbReference type="CDD" id="cd02134">
    <property type="entry name" value="KH-II_NusA_rpt1"/>
    <property type="match status" value="1"/>
</dbReference>
<dbReference type="FunFam" id="3.30.300.20:FF:000002">
    <property type="entry name" value="Transcription termination/antitermination protein NusA"/>
    <property type="match status" value="1"/>
</dbReference>
<evidence type="ECO:0000259" key="8">
    <source>
        <dbReference type="PROSITE" id="PS50126"/>
    </source>
</evidence>
<comment type="function">
    <text evidence="7">Participates in both transcription termination and antitermination.</text>
</comment>
<feature type="domain" description="S1 motif" evidence="8">
    <location>
        <begin position="103"/>
        <end position="167"/>
    </location>
</feature>
<gene>
    <name evidence="7" type="primary">nusA</name>
    <name evidence="9" type="ORF">A3G33_07375</name>
</gene>
<proteinExistence type="inferred from homology"/>
<dbReference type="InterPro" id="IPR012340">
    <property type="entry name" value="NA-bd_OB-fold"/>
</dbReference>
<keyword evidence="5 7" id="KW-0805">Transcription regulation</keyword>
<dbReference type="SMART" id="SM00316">
    <property type="entry name" value="S1"/>
    <property type="match status" value="1"/>
</dbReference>
<dbReference type="PANTHER" id="PTHR22648:SF0">
    <property type="entry name" value="TRANSCRIPTION TERMINATION_ANTITERMINATION PROTEIN NUSA"/>
    <property type="match status" value="1"/>
</dbReference>
<dbReference type="InterPro" id="IPR010995">
    <property type="entry name" value="DNA_repair_Rad51/TF_NusA_a-hlx"/>
</dbReference>
<dbReference type="GO" id="GO:0005829">
    <property type="term" value="C:cytosol"/>
    <property type="evidence" value="ECO:0007669"/>
    <property type="project" value="TreeGrafter"/>
</dbReference>
<evidence type="ECO:0000256" key="5">
    <source>
        <dbReference type="ARBA" id="ARBA00023015"/>
    </source>
</evidence>
<evidence type="ECO:0000256" key="4">
    <source>
        <dbReference type="ARBA" id="ARBA00022884"/>
    </source>
</evidence>
<dbReference type="Pfam" id="PF00575">
    <property type="entry name" value="S1"/>
    <property type="match status" value="1"/>
</dbReference>
<dbReference type="Proteomes" id="UP000178187">
    <property type="component" value="Unassembled WGS sequence"/>
</dbReference>
<dbReference type="InterPro" id="IPR009019">
    <property type="entry name" value="KH_sf_prok-type"/>
</dbReference>